<dbReference type="InterPro" id="IPR026634">
    <property type="entry name" value="TPST-like"/>
</dbReference>
<dbReference type="Proteomes" id="UP001138757">
    <property type="component" value="Unassembled WGS sequence"/>
</dbReference>
<evidence type="ECO:0000313" key="4">
    <source>
        <dbReference type="Proteomes" id="UP001138757"/>
    </source>
</evidence>
<dbReference type="SMART" id="SM00028">
    <property type="entry name" value="TPR"/>
    <property type="match status" value="2"/>
</dbReference>
<dbReference type="InterPro" id="IPR027417">
    <property type="entry name" value="P-loop_NTPase"/>
</dbReference>
<comment type="caution">
    <text evidence="3">The sequence shown here is derived from an EMBL/GenBank/DDBJ whole genome shotgun (WGS) entry which is preliminary data.</text>
</comment>
<dbReference type="Gene3D" id="3.40.50.300">
    <property type="entry name" value="P-loop containing nucleotide triphosphate hydrolases"/>
    <property type="match status" value="1"/>
</dbReference>
<dbReference type="PANTHER" id="PTHR12788:SF10">
    <property type="entry name" value="PROTEIN-TYROSINE SULFOTRANSFERASE"/>
    <property type="match status" value="1"/>
</dbReference>
<dbReference type="SUPFAM" id="SSF48452">
    <property type="entry name" value="TPR-like"/>
    <property type="match status" value="1"/>
</dbReference>
<evidence type="ECO:0000313" key="3">
    <source>
        <dbReference type="EMBL" id="MBT2186751.1"/>
    </source>
</evidence>
<organism evidence="3 4">
    <name type="scientific">Sphingobium nicotianae</name>
    <dbReference type="NCBI Taxonomy" id="2782607"/>
    <lineage>
        <taxon>Bacteria</taxon>
        <taxon>Pseudomonadati</taxon>
        <taxon>Pseudomonadota</taxon>
        <taxon>Alphaproteobacteria</taxon>
        <taxon>Sphingomonadales</taxon>
        <taxon>Sphingomonadaceae</taxon>
        <taxon>Sphingobium</taxon>
    </lineage>
</organism>
<keyword evidence="2" id="KW-0802">TPR repeat</keyword>
<gene>
    <name evidence="3" type="ORF">KK488_07285</name>
</gene>
<evidence type="ECO:0000256" key="2">
    <source>
        <dbReference type="PROSITE-ProRule" id="PRU00339"/>
    </source>
</evidence>
<dbReference type="Pfam" id="PF13469">
    <property type="entry name" value="Sulfotransfer_3"/>
    <property type="match status" value="1"/>
</dbReference>
<evidence type="ECO:0000256" key="1">
    <source>
        <dbReference type="ARBA" id="ARBA00022679"/>
    </source>
</evidence>
<dbReference type="GO" id="GO:0008476">
    <property type="term" value="F:protein-tyrosine sulfotransferase activity"/>
    <property type="evidence" value="ECO:0007669"/>
    <property type="project" value="InterPro"/>
</dbReference>
<dbReference type="PANTHER" id="PTHR12788">
    <property type="entry name" value="PROTEIN-TYROSINE SULFOTRANSFERASE 2"/>
    <property type="match status" value="1"/>
</dbReference>
<dbReference type="AlphaFoldDB" id="A0A9X1IQN2"/>
<keyword evidence="1" id="KW-0808">Transferase</keyword>
<feature type="repeat" description="TPR" evidence="2">
    <location>
        <begin position="125"/>
        <end position="158"/>
    </location>
</feature>
<reference evidence="3" key="1">
    <citation type="submission" date="2021-05" db="EMBL/GenBank/DDBJ databases">
        <title>Genome of Sphingobium sp. strain.</title>
        <authorList>
            <person name="Fan R."/>
        </authorList>
    </citation>
    <scope>NUCLEOTIDE SEQUENCE</scope>
    <source>
        <strain evidence="3">H33</strain>
    </source>
</reference>
<keyword evidence="4" id="KW-1185">Reference proteome</keyword>
<protein>
    <submittedName>
        <fullName evidence="3">Sulfotransferase</fullName>
    </submittedName>
</protein>
<sequence length="508" mass="55369">MAAGDLAAAHRILAARLTAEPDDVPTLHLFAQVAGRIGKQDQGFALLARAIELAPPFEPALALARRFLDAMAPAEALAVVEAQLARQPGHPGYRSFKAGLLERAGDYDGAIALHRALLADAPQSPGGWTALGHVLEMTGRTQEAIAAYRRALAIAPAHGEAWWSLANIKANRFAPDDVAAMRALLARPDLPPQARMLTDFALGKALEDAGEPDAAFVHYAQGNALRRQQRPYDHAVTLDQLDRARRLFRADFFAAREGQGDRAPDPIFIVGLPRSGSTLVEQILASHPAVEGTMELPHLPRIAGRIGRYPEGLADLDGEALSGIGRDYLAQSAAHRHDGKPHFIDKLPANFRHVGLIRAALPHAKIIDVRRHPLACGFSCFRQYFASGFDFANDLTDLGEYYRAYVALMVHWDAVLPGHVHRIFYEELVADMPGEVERLLAYVGLPFDAACLRPHETARAVRTPSASQVRQPLYREGLESWRAFAPWLGPLEAALGDVLARYPAAPQA</sequence>
<dbReference type="EMBL" id="JAHGAW010000004">
    <property type="protein sequence ID" value="MBT2186751.1"/>
    <property type="molecule type" value="Genomic_DNA"/>
</dbReference>
<dbReference type="PROSITE" id="PS50005">
    <property type="entry name" value="TPR"/>
    <property type="match status" value="1"/>
</dbReference>
<dbReference type="InterPro" id="IPR011990">
    <property type="entry name" value="TPR-like_helical_dom_sf"/>
</dbReference>
<name>A0A9X1IQN2_9SPHN</name>
<dbReference type="InterPro" id="IPR019734">
    <property type="entry name" value="TPR_rpt"/>
</dbReference>
<dbReference type="SUPFAM" id="SSF52540">
    <property type="entry name" value="P-loop containing nucleoside triphosphate hydrolases"/>
    <property type="match status" value="1"/>
</dbReference>
<accession>A0A9X1IQN2</accession>
<proteinExistence type="predicted"/>
<dbReference type="Pfam" id="PF14559">
    <property type="entry name" value="TPR_19"/>
    <property type="match status" value="1"/>
</dbReference>
<dbReference type="Gene3D" id="1.25.40.10">
    <property type="entry name" value="Tetratricopeptide repeat domain"/>
    <property type="match status" value="1"/>
</dbReference>